<comment type="cofactor">
    <cofactor evidence="1 7">
        <name>Mn(2+)</name>
        <dbReference type="ChEBI" id="CHEBI:29035"/>
    </cofactor>
</comment>
<dbReference type="InterPro" id="IPR029044">
    <property type="entry name" value="Nucleotide-diphossugar_trans"/>
</dbReference>
<evidence type="ECO:0000256" key="2">
    <source>
        <dbReference type="ARBA" id="ARBA00004323"/>
    </source>
</evidence>
<organism evidence="9 10">
    <name type="scientific">Ancylostoma caninum</name>
    <name type="common">Dog hookworm</name>
    <dbReference type="NCBI Taxonomy" id="29170"/>
    <lineage>
        <taxon>Eukaryota</taxon>
        <taxon>Metazoa</taxon>
        <taxon>Ecdysozoa</taxon>
        <taxon>Nematoda</taxon>
        <taxon>Chromadorea</taxon>
        <taxon>Rhabditida</taxon>
        <taxon>Rhabditina</taxon>
        <taxon>Rhabditomorpha</taxon>
        <taxon>Strongyloidea</taxon>
        <taxon>Ancylostomatidae</taxon>
        <taxon>Ancylostomatinae</taxon>
        <taxon>Ancylostoma</taxon>
    </lineage>
</organism>
<dbReference type="SUPFAM" id="SSF50370">
    <property type="entry name" value="Ricin B-like lectins"/>
    <property type="match status" value="1"/>
</dbReference>
<dbReference type="Gene3D" id="3.90.550.10">
    <property type="entry name" value="Spore Coat Polysaccharide Biosynthesis Protein SpsA, Chain A"/>
    <property type="match status" value="1"/>
</dbReference>
<proteinExistence type="inferred from homology"/>
<gene>
    <name evidence="9" type="ORF">ANCCAN_17316</name>
</gene>
<keyword evidence="6 7" id="KW-0464">Manganese</keyword>
<dbReference type="STRING" id="29170.A0A368FXG3"/>
<comment type="caution">
    <text evidence="9">The sequence shown here is derived from an EMBL/GenBank/DDBJ whole genome shotgun (WGS) entry which is preliminary data.</text>
</comment>
<evidence type="ECO:0000256" key="6">
    <source>
        <dbReference type="ARBA" id="ARBA00023211"/>
    </source>
</evidence>
<dbReference type="SMART" id="SM00458">
    <property type="entry name" value="RICIN"/>
    <property type="match status" value="1"/>
</dbReference>
<dbReference type="InterPro" id="IPR035992">
    <property type="entry name" value="Ricin_B-like_lectins"/>
</dbReference>
<dbReference type="PANTHER" id="PTHR11675:SF131">
    <property type="entry name" value="POLYPEPTIDE N-ACETYLGALACTOSAMINYLTRANSFERASE 9-RELATED"/>
    <property type="match status" value="1"/>
</dbReference>
<dbReference type="Pfam" id="PF00652">
    <property type="entry name" value="Ricin_B_lectin"/>
    <property type="match status" value="1"/>
</dbReference>
<dbReference type="PANTHER" id="PTHR11675">
    <property type="entry name" value="N-ACETYLGALACTOSAMINYLTRANSFERASE"/>
    <property type="match status" value="1"/>
</dbReference>
<feature type="non-terminal residue" evidence="9">
    <location>
        <position position="1"/>
    </location>
</feature>
<dbReference type="SUPFAM" id="SSF53448">
    <property type="entry name" value="Nucleotide-diphospho-sugar transferases"/>
    <property type="match status" value="1"/>
</dbReference>
<keyword evidence="5 7" id="KW-1015">Disulfide bond</keyword>
<evidence type="ECO:0000259" key="8">
    <source>
        <dbReference type="SMART" id="SM00458"/>
    </source>
</evidence>
<dbReference type="EC" id="2.4.1.-" evidence="7"/>
<keyword evidence="7" id="KW-0328">Glycosyltransferase</keyword>
<dbReference type="GO" id="GO:0006493">
    <property type="term" value="P:protein O-linked glycosylation"/>
    <property type="evidence" value="ECO:0007669"/>
    <property type="project" value="TreeGrafter"/>
</dbReference>
<reference evidence="9 10" key="1">
    <citation type="submission" date="2014-10" db="EMBL/GenBank/DDBJ databases">
        <title>Draft genome of the hookworm Ancylostoma caninum.</title>
        <authorList>
            <person name="Mitreva M."/>
        </authorList>
    </citation>
    <scope>NUCLEOTIDE SEQUENCE [LARGE SCALE GENOMIC DNA]</scope>
    <source>
        <strain evidence="9 10">Baltimore</strain>
    </source>
</reference>
<evidence type="ECO:0000256" key="1">
    <source>
        <dbReference type="ARBA" id="ARBA00001936"/>
    </source>
</evidence>
<evidence type="ECO:0000256" key="4">
    <source>
        <dbReference type="ARBA" id="ARBA00023034"/>
    </source>
</evidence>
<dbReference type="Gene3D" id="2.80.10.50">
    <property type="match status" value="1"/>
</dbReference>
<dbReference type="InterPro" id="IPR001173">
    <property type="entry name" value="Glyco_trans_2-like"/>
</dbReference>
<dbReference type="Pfam" id="PF00535">
    <property type="entry name" value="Glycos_transf_2"/>
    <property type="match status" value="1"/>
</dbReference>
<name>A0A368FXG3_ANCCA</name>
<keyword evidence="3 7" id="KW-0430">Lectin</keyword>
<evidence type="ECO:0000313" key="10">
    <source>
        <dbReference type="Proteomes" id="UP000252519"/>
    </source>
</evidence>
<dbReference type="GO" id="GO:0030246">
    <property type="term" value="F:carbohydrate binding"/>
    <property type="evidence" value="ECO:0007669"/>
    <property type="project" value="UniProtKB-KW"/>
</dbReference>
<comment type="pathway">
    <text evidence="7">Protein modification; protein glycosylation.</text>
</comment>
<dbReference type="UniPathway" id="UPA00378"/>
<dbReference type="GO" id="GO:0004653">
    <property type="term" value="F:polypeptide N-acetylgalactosaminyltransferase activity"/>
    <property type="evidence" value="ECO:0007669"/>
    <property type="project" value="TreeGrafter"/>
</dbReference>
<dbReference type="PROSITE" id="PS50231">
    <property type="entry name" value="RICIN_B_LECTIN"/>
    <property type="match status" value="1"/>
</dbReference>
<comment type="subcellular location">
    <subcellularLocation>
        <location evidence="2 7">Golgi apparatus membrane</location>
        <topology evidence="2 7">Single-pass type II membrane protein</topology>
    </subcellularLocation>
</comment>
<dbReference type="InterPro" id="IPR000772">
    <property type="entry name" value="Ricin_B_lectin"/>
</dbReference>
<comment type="similarity">
    <text evidence="7">Belongs to the glycosyltransferase 2 family. GalNAc-T subfamily.</text>
</comment>
<evidence type="ECO:0000313" key="9">
    <source>
        <dbReference type="EMBL" id="RCN36802.1"/>
    </source>
</evidence>
<keyword evidence="10" id="KW-1185">Reference proteome</keyword>
<evidence type="ECO:0000256" key="7">
    <source>
        <dbReference type="RuleBase" id="RU361242"/>
    </source>
</evidence>
<dbReference type="OrthoDB" id="6119243at2759"/>
<dbReference type="AlphaFoldDB" id="A0A368FXG3"/>
<dbReference type="CDD" id="cd23462">
    <property type="entry name" value="beta-trefoil_Ricin_Pgant9-like"/>
    <property type="match status" value="1"/>
</dbReference>
<protein>
    <recommendedName>
        <fullName evidence="7">Polypeptide N-acetylgalactosaminyltransferase</fullName>
        <ecNumber evidence="7">2.4.1.-</ecNumber>
    </recommendedName>
    <alternativeName>
        <fullName evidence="7">Protein-UDP acetylgalactosaminyltransferase</fullName>
    </alternativeName>
</protein>
<keyword evidence="7 9" id="KW-0808">Transferase</keyword>
<dbReference type="EMBL" id="JOJR01000526">
    <property type="protein sequence ID" value="RCN36802.1"/>
    <property type="molecule type" value="Genomic_DNA"/>
</dbReference>
<sequence>LPKIGFVQNFLHPIYKSGDPNQEGEKGRAVNIDTNTKTIESYYLSDPLSKYMAQFAKVKIFRLEKREGLIRARLRGAAIAKGKVLTFLDSHCECVEGWLEPLLDRISRNSNTVACPVIDVIDDKTFDTFLAHFITVGGFNWNLEFTWIEIPERIRKSRSRDIDPIRSATMAGGLFSIDRAFFEKLGTYDPGFHIWGGENLELSFKDFLIVHSFLCIFVQFFYSLDFREAADVLKGNLIRLAEVWMDDYKKYFYERIEYELDDFGDISERKKLRERLGCKSFKWYLDNIFPELIVPGESIARGKLRNQGAPYCLTGIDQYPSDEPITPSPCEKDEEKQFWMFSKKGEIRRDLTCVDYTGQDVMEIQCHGMKGNQQWRYNHQTGRVFHVRSQRCLGMTRDGAHLTMEPCNTSNKYQQWKFKQYNEEKAMEYGLVMRNSTLATVLAVLH</sequence>
<evidence type="ECO:0000256" key="5">
    <source>
        <dbReference type="ARBA" id="ARBA00023157"/>
    </source>
</evidence>
<evidence type="ECO:0000256" key="3">
    <source>
        <dbReference type="ARBA" id="ARBA00022734"/>
    </source>
</evidence>
<dbReference type="GO" id="GO:0000139">
    <property type="term" value="C:Golgi membrane"/>
    <property type="evidence" value="ECO:0007669"/>
    <property type="project" value="UniProtKB-SubCell"/>
</dbReference>
<accession>A0A368FXG3</accession>
<dbReference type="Proteomes" id="UP000252519">
    <property type="component" value="Unassembled WGS sequence"/>
</dbReference>
<feature type="domain" description="Ricin B lectin" evidence="8">
    <location>
        <begin position="301"/>
        <end position="419"/>
    </location>
</feature>
<keyword evidence="4 7" id="KW-0333">Golgi apparatus</keyword>